<dbReference type="OrthoDB" id="1932945at2759"/>
<dbReference type="Pfam" id="PF12937">
    <property type="entry name" value="F-box-like"/>
    <property type="match status" value="1"/>
</dbReference>
<dbReference type="AlphaFoldDB" id="A0A2Z6NY76"/>
<dbReference type="SUPFAM" id="SSF81383">
    <property type="entry name" value="F-box domain"/>
    <property type="match status" value="1"/>
</dbReference>
<dbReference type="SMART" id="SM00256">
    <property type="entry name" value="FBOX"/>
    <property type="match status" value="1"/>
</dbReference>
<dbReference type="CDD" id="cd22157">
    <property type="entry name" value="F-box_AtFBW1-like"/>
    <property type="match status" value="1"/>
</dbReference>
<sequence length="376" mass="43706">MHLYDHQNDNVFPLPFLPFELIIEILLRLPARSLLQLRRVCKLWKTLISDPILAKKHFLISTADPNMNHQRLAFSNYKTCYSYPLKSLFEHPSSRVISDSFSDLKGDYYMLGSCNGLLCLFDEDQWSVIMYNPASIGLKSKCSPKFNPLPDWVILYYGFGYDYVNNKYKLLAVVENYDSSDDDEDFGESLTKIYTFGENSWRTIQDLPYTPLTQYLGKYVSGTLNWIGRKLKRCMIISFDLDKETYRDVLLPQNVPDCDFMCRPSLCVLNDSLCLCYVNKTHLVAWLMKEYGVVDSWTKLLNIPREKLSFLNSIKQYSIIDLLFISENGIVLLMVSSQFFLYNLNSGVLDHPLITINIVFDPRLYPQIYCENLISP</sequence>
<dbReference type="Pfam" id="PF07734">
    <property type="entry name" value="FBA_1"/>
    <property type="match status" value="1"/>
</dbReference>
<dbReference type="InterPro" id="IPR006527">
    <property type="entry name" value="F-box-assoc_dom_typ1"/>
</dbReference>
<evidence type="ECO:0000313" key="2">
    <source>
        <dbReference type="EMBL" id="GAU49141.1"/>
    </source>
</evidence>
<name>A0A2Z6NY76_TRISU</name>
<evidence type="ECO:0000313" key="3">
    <source>
        <dbReference type="Proteomes" id="UP000242715"/>
    </source>
</evidence>
<proteinExistence type="predicted"/>
<dbReference type="InterPro" id="IPR017451">
    <property type="entry name" value="F-box-assoc_interact_dom"/>
</dbReference>
<reference evidence="3" key="1">
    <citation type="journal article" date="2017" name="Front. Plant Sci.">
        <title>Climate Clever Clovers: New Paradigm to Reduce the Environmental Footprint of Ruminants by Breeding Low Methanogenic Forages Utilizing Haplotype Variation.</title>
        <authorList>
            <person name="Kaur P."/>
            <person name="Appels R."/>
            <person name="Bayer P.E."/>
            <person name="Keeble-Gagnere G."/>
            <person name="Wang J."/>
            <person name="Hirakawa H."/>
            <person name="Shirasawa K."/>
            <person name="Vercoe P."/>
            <person name="Stefanova K."/>
            <person name="Durmic Z."/>
            <person name="Nichols P."/>
            <person name="Revell C."/>
            <person name="Isobe S.N."/>
            <person name="Edwards D."/>
            <person name="Erskine W."/>
        </authorList>
    </citation>
    <scope>NUCLEOTIDE SEQUENCE [LARGE SCALE GENOMIC DNA]</scope>
    <source>
        <strain evidence="3">cv. Daliak</strain>
    </source>
</reference>
<dbReference type="EMBL" id="DF974521">
    <property type="protein sequence ID" value="GAU49141.1"/>
    <property type="molecule type" value="Genomic_DNA"/>
</dbReference>
<gene>
    <name evidence="2" type="ORF">TSUD_191430</name>
</gene>
<keyword evidence="3" id="KW-1185">Reference proteome</keyword>
<dbReference type="Gene3D" id="1.20.1280.50">
    <property type="match status" value="1"/>
</dbReference>
<dbReference type="NCBIfam" id="TIGR01640">
    <property type="entry name" value="F_box_assoc_1"/>
    <property type="match status" value="1"/>
</dbReference>
<accession>A0A2Z6NY76</accession>
<dbReference type="PANTHER" id="PTHR31672">
    <property type="entry name" value="BNACNNG10540D PROTEIN"/>
    <property type="match status" value="1"/>
</dbReference>
<dbReference type="PROSITE" id="PS50181">
    <property type="entry name" value="FBOX"/>
    <property type="match status" value="1"/>
</dbReference>
<dbReference type="PANTHER" id="PTHR31672:SF13">
    <property type="entry name" value="F-BOX PROTEIN CPR30-LIKE"/>
    <property type="match status" value="1"/>
</dbReference>
<dbReference type="InterPro" id="IPR050796">
    <property type="entry name" value="SCF_F-box_component"/>
</dbReference>
<organism evidence="2 3">
    <name type="scientific">Trifolium subterraneum</name>
    <name type="common">Subterranean clover</name>
    <dbReference type="NCBI Taxonomy" id="3900"/>
    <lineage>
        <taxon>Eukaryota</taxon>
        <taxon>Viridiplantae</taxon>
        <taxon>Streptophyta</taxon>
        <taxon>Embryophyta</taxon>
        <taxon>Tracheophyta</taxon>
        <taxon>Spermatophyta</taxon>
        <taxon>Magnoliopsida</taxon>
        <taxon>eudicotyledons</taxon>
        <taxon>Gunneridae</taxon>
        <taxon>Pentapetalae</taxon>
        <taxon>rosids</taxon>
        <taxon>fabids</taxon>
        <taxon>Fabales</taxon>
        <taxon>Fabaceae</taxon>
        <taxon>Papilionoideae</taxon>
        <taxon>50 kb inversion clade</taxon>
        <taxon>NPAAA clade</taxon>
        <taxon>Hologalegina</taxon>
        <taxon>IRL clade</taxon>
        <taxon>Trifolieae</taxon>
        <taxon>Trifolium</taxon>
    </lineage>
</organism>
<protein>
    <recommendedName>
        <fullName evidence="1">F-box domain-containing protein</fullName>
    </recommendedName>
</protein>
<evidence type="ECO:0000259" key="1">
    <source>
        <dbReference type="PROSITE" id="PS50181"/>
    </source>
</evidence>
<feature type="domain" description="F-box" evidence="1">
    <location>
        <begin position="11"/>
        <end position="57"/>
    </location>
</feature>
<dbReference type="InterPro" id="IPR001810">
    <property type="entry name" value="F-box_dom"/>
</dbReference>
<dbReference type="InterPro" id="IPR036047">
    <property type="entry name" value="F-box-like_dom_sf"/>
</dbReference>
<dbReference type="Proteomes" id="UP000242715">
    <property type="component" value="Unassembled WGS sequence"/>
</dbReference>